<accession>D0MDA7</accession>
<dbReference type="InterPro" id="IPR053164">
    <property type="entry name" value="IS1016-like_transposase"/>
</dbReference>
<dbReference type="STRING" id="518766.Rmar_1232"/>
<dbReference type="EMBL" id="CP001807">
    <property type="protein sequence ID" value="ACY48122.1"/>
    <property type="molecule type" value="Genomic_DNA"/>
</dbReference>
<dbReference type="InterPro" id="IPR024445">
    <property type="entry name" value="Tnp_ISXO2-like"/>
</dbReference>
<dbReference type="RefSeq" id="WP_012843734.1">
    <property type="nucleotide sequence ID" value="NC_013501.1"/>
</dbReference>
<sequence length="279" mass="32646">MKLSELAALAADEQKAEAFLQSRGLLPRFTHCPYCKSEHLGRVRRRFYKCYRCRREWSPRKGSLLEGLRLPLGKFLLALKLFELEVSARRAARELGLAYNTVHRLFLLFRERIYQSSSQEAQLSGEIEMDESYFGGRRRGRRGRGAVGKLPVFGILERGGKVKVEVVPDVRAETLLREAIRKVRRGSLIYTDRFRSYDGLVCYGFRHERIDHGQRFANGKVYINGIEGFWSYAKERLLKYHGLSALWFPLYLKELEFRYNHRKEDLFEKLLEVLKGGMN</sequence>
<protein>
    <submittedName>
        <fullName evidence="4">Transposase-like protein</fullName>
    </submittedName>
</protein>
<dbReference type="EMBL" id="CP001807">
    <property type="protein sequence ID" value="ACY48221.1"/>
    <property type="molecule type" value="Genomic_DNA"/>
</dbReference>
<evidence type="ECO:0000313" key="3">
    <source>
        <dbReference type="EMBL" id="ACY48221.1"/>
    </source>
</evidence>
<evidence type="ECO:0000313" key="2">
    <source>
        <dbReference type="EMBL" id="ACY48122.1"/>
    </source>
</evidence>
<dbReference type="EMBL" id="CP001807">
    <property type="protein sequence ID" value="ACY49019.1"/>
    <property type="molecule type" value="Genomic_DNA"/>
</dbReference>
<dbReference type="KEGG" id="rmr:Rmar_1332"/>
<dbReference type="Pfam" id="PF12762">
    <property type="entry name" value="DDE_Tnp_IS1595"/>
    <property type="match status" value="1"/>
</dbReference>
<evidence type="ECO:0000313" key="5">
    <source>
        <dbReference type="Proteomes" id="UP000002221"/>
    </source>
</evidence>
<feature type="domain" description="ISXO2-like transposase" evidence="1">
    <location>
        <begin position="122"/>
        <end position="260"/>
    </location>
</feature>
<dbReference type="Proteomes" id="UP000002221">
    <property type="component" value="Chromosome"/>
</dbReference>
<dbReference type="NCBIfam" id="NF033547">
    <property type="entry name" value="transpos_IS1595"/>
    <property type="match status" value="1"/>
</dbReference>
<name>D0MDA7_RHOM4</name>
<dbReference type="OrthoDB" id="9783459at2"/>
<proteinExistence type="predicted"/>
<gene>
    <name evidence="2" type="ordered locus">Rmar_1232</name>
    <name evidence="3" type="ordered locus">Rmar_1332</name>
    <name evidence="4" type="ordered locus">Rmar_2140</name>
</gene>
<dbReference type="eggNOG" id="COG3677">
    <property type="taxonomic scope" value="Bacteria"/>
</dbReference>
<dbReference type="PANTHER" id="PTHR47163">
    <property type="entry name" value="DDE_TNP_IS1595 DOMAIN-CONTAINING PROTEIN"/>
    <property type="match status" value="1"/>
</dbReference>
<dbReference type="HOGENOM" id="CLU_044348_11_0_10"/>
<organism evidence="4 5">
    <name type="scientific">Rhodothermus marinus (strain ATCC 43812 / DSM 4252 / R-10)</name>
    <name type="common">Rhodothermus obamensis</name>
    <dbReference type="NCBI Taxonomy" id="518766"/>
    <lineage>
        <taxon>Bacteria</taxon>
        <taxon>Pseudomonadati</taxon>
        <taxon>Rhodothermota</taxon>
        <taxon>Rhodothermia</taxon>
        <taxon>Rhodothermales</taxon>
        <taxon>Rhodothermaceae</taxon>
        <taxon>Rhodothermus</taxon>
    </lineage>
</organism>
<evidence type="ECO:0000259" key="1">
    <source>
        <dbReference type="SMART" id="SM01126"/>
    </source>
</evidence>
<dbReference type="KEGG" id="rmr:Rmar_1232"/>
<keyword evidence="5" id="KW-1185">Reference proteome</keyword>
<dbReference type="PANTHER" id="PTHR47163:SF2">
    <property type="entry name" value="SI:DKEY-17M8.2"/>
    <property type="match status" value="1"/>
</dbReference>
<dbReference type="SMART" id="SM01126">
    <property type="entry name" value="DDE_Tnp_IS1595"/>
    <property type="match status" value="1"/>
</dbReference>
<dbReference type="AlphaFoldDB" id="D0MDA7"/>
<dbReference type="KEGG" id="rmr:Rmar_2140"/>
<dbReference type="eggNOG" id="COG3676">
    <property type="taxonomic scope" value="Bacteria"/>
</dbReference>
<evidence type="ECO:0000313" key="4">
    <source>
        <dbReference type="EMBL" id="ACY49019.1"/>
    </source>
</evidence>
<reference evidence="4 5" key="1">
    <citation type="journal article" date="2009" name="Stand. Genomic Sci.">
        <title>Complete genome sequence of Rhodothermus marinus type strain (R-10).</title>
        <authorList>
            <person name="Nolan M."/>
            <person name="Tindall B.J."/>
            <person name="Pomrenke H."/>
            <person name="Lapidus A."/>
            <person name="Copeland A."/>
            <person name="Glavina Del Rio T."/>
            <person name="Lucas S."/>
            <person name="Chen F."/>
            <person name="Tice H."/>
            <person name="Cheng J.F."/>
            <person name="Saunders E."/>
            <person name="Han C."/>
            <person name="Bruce D."/>
            <person name="Goodwin L."/>
            <person name="Chain P."/>
            <person name="Pitluck S."/>
            <person name="Ovchinikova G."/>
            <person name="Pati A."/>
            <person name="Ivanova N."/>
            <person name="Mavromatis K."/>
            <person name="Chen A."/>
            <person name="Palaniappan K."/>
            <person name="Land M."/>
            <person name="Hauser L."/>
            <person name="Chang Y.J."/>
            <person name="Jeffries C.D."/>
            <person name="Brettin T."/>
            <person name="Goker M."/>
            <person name="Bristow J."/>
            <person name="Eisen J.A."/>
            <person name="Markowitz V."/>
            <person name="Hugenholtz P."/>
            <person name="Kyrpides N.C."/>
            <person name="Klenk H.P."/>
            <person name="Detter J.C."/>
        </authorList>
    </citation>
    <scope>NUCLEOTIDE SEQUENCE [LARGE SCALE GENOMIC DNA]</scope>
    <source>
        <strain evidence="5">ATCC 43812 / DSM 4252 / R-10</strain>
        <strain evidence="4">DSM 4252</strain>
    </source>
</reference>